<dbReference type="PANTHER" id="PTHR43364:SF6">
    <property type="entry name" value="OXIDOREDUCTASE-RELATED"/>
    <property type="match status" value="1"/>
</dbReference>
<evidence type="ECO:0000313" key="4">
    <source>
        <dbReference type="Proteomes" id="UP000183263"/>
    </source>
</evidence>
<dbReference type="PROSITE" id="PS00062">
    <property type="entry name" value="ALDOKETO_REDUCTASE_2"/>
    <property type="match status" value="1"/>
</dbReference>
<dbReference type="RefSeq" id="WP_072736804.1">
    <property type="nucleotide sequence ID" value="NZ_CP048813.1"/>
</dbReference>
<dbReference type="AlphaFoldDB" id="A0A1G8MCS7"/>
<gene>
    <name evidence="3" type="ORF">SAMN05444695_109178</name>
</gene>
<feature type="domain" description="NADP-dependent oxidoreductase" evidence="2">
    <location>
        <begin position="14"/>
        <end position="309"/>
    </location>
</feature>
<dbReference type="InterPro" id="IPR036812">
    <property type="entry name" value="NAD(P)_OxRdtase_dom_sf"/>
</dbReference>
<dbReference type="EMBL" id="FNDN01000009">
    <property type="protein sequence ID" value="SDI65702.1"/>
    <property type="molecule type" value="Genomic_DNA"/>
</dbReference>
<sequence length="315" mass="34013">MVAIGSSDLDIFPVALGGNTFGWTADESTSFDILDAYTASGGNMIDTADSYSAFAPGNSGGESETVIGKWMSSRRIRDEVVVATKVSRHPDFPGLAPDNIRAAARASLARLQVDHIDLYYAHYDDPDTPLAETLEAFDGLVREGTVRYVGVSNYTPDRIREWLEIADSHGFARPVALQPHYNLVHRRVYEKEFAPLALAESLAVLPYYSLAAGFLTGKYRKQADLEGSPRRRMASSYFSDAALAVVSALDEIAANHEVEISTIALAWLLTRHGVTAPLASASSVDQVPSLLDAASVILTTDELTRLTTLSDAAEG</sequence>
<dbReference type="SUPFAM" id="SSF51430">
    <property type="entry name" value="NAD(P)-linked oxidoreductase"/>
    <property type="match status" value="1"/>
</dbReference>
<dbReference type="GO" id="GO:0016491">
    <property type="term" value="F:oxidoreductase activity"/>
    <property type="evidence" value="ECO:0007669"/>
    <property type="project" value="UniProtKB-KW"/>
</dbReference>
<dbReference type="Proteomes" id="UP000183263">
    <property type="component" value="Unassembled WGS sequence"/>
</dbReference>
<dbReference type="PANTHER" id="PTHR43364">
    <property type="entry name" value="NADH-SPECIFIC METHYLGLYOXAL REDUCTASE-RELATED"/>
    <property type="match status" value="1"/>
</dbReference>
<dbReference type="Pfam" id="PF00248">
    <property type="entry name" value="Aldo_ket_red"/>
    <property type="match status" value="1"/>
</dbReference>
<dbReference type="Gene3D" id="3.20.20.100">
    <property type="entry name" value="NADP-dependent oxidoreductase domain"/>
    <property type="match status" value="1"/>
</dbReference>
<dbReference type="InterPro" id="IPR018170">
    <property type="entry name" value="Aldo/ket_reductase_CS"/>
</dbReference>
<name>A0A1G8MCS7_9NOCA</name>
<protein>
    <submittedName>
        <fullName evidence="3">Aryl-alcohol dehydrogenase (NADP+)</fullName>
    </submittedName>
</protein>
<dbReference type="GO" id="GO:0005829">
    <property type="term" value="C:cytosol"/>
    <property type="evidence" value="ECO:0007669"/>
    <property type="project" value="UniProtKB-ARBA"/>
</dbReference>
<keyword evidence="1" id="KW-0560">Oxidoreductase</keyword>
<dbReference type="CDD" id="cd19081">
    <property type="entry name" value="AKR_AKR9C1"/>
    <property type="match status" value="1"/>
</dbReference>
<dbReference type="PRINTS" id="PR00069">
    <property type="entry name" value="ALDKETRDTASE"/>
</dbReference>
<accession>A0A1G8MCS7</accession>
<dbReference type="OrthoDB" id="9768793at2"/>
<dbReference type="InterPro" id="IPR020471">
    <property type="entry name" value="AKR"/>
</dbReference>
<proteinExistence type="predicted"/>
<keyword evidence="4" id="KW-1185">Reference proteome</keyword>
<evidence type="ECO:0000256" key="1">
    <source>
        <dbReference type="ARBA" id="ARBA00023002"/>
    </source>
</evidence>
<dbReference type="InterPro" id="IPR023210">
    <property type="entry name" value="NADP_OxRdtase_dom"/>
</dbReference>
<dbReference type="InterPro" id="IPR050523">
    <property type="entry name" value="AKR_Detox_Biosynth"/>
</dbReference>
<evidence type="ECO:0000313" key="3">
    <source>
        <dbReference type="EMBL" id="SDI65702.1"/>
    </source>
</evidence>
<reference evidence="3 4" key="1">
    <citation type="submission" date="2016-10" db="EMBL/GenBank/DDBJ databases">
        <authorList>
            <person name="de Groot N.N."/>
        </authorList>
    </citation>
    <scope>NUCLEOTIDE SEQUENCE [LARGE SCALE GENOMIC DNA]</scope>
    <source>
        <strain evidence="3 4">DSM 44892</strain>
    </source>
</reference>
<evidence type="ECO:0000259" key="2">
    <source>
        <dbReference type="Pfam" id="PF00248"/>
    </source>
</evidence>
<dbReference type="FunFam" id="3.20.20.100:FF:000004">
    <property type="entry name" value="Oxidoreductase, aldo/keto reductase"/>
    <property type="match status" value="1"/>
</dbReference>
<organism evidence="3 4">
    <name type="scientific">Rhodococcus triatomae</name>
    <dbReference type="NCBI Taxonomy" id="300028"/>
    <lineage>
        <taxon>Bacteria</taxon>
        <taxon>Bacillati</taxon>
        <taxon>Actinomycetota</taxon>
        <taxon>Actinomycetes</taxon>
        <taxon>Mycobacteriales</taxon>
        <taxon>Nocardiaceae</taxon>
        <taxon>Rhodococcus</taxon>
    </lineage>
</organism>